<dbReference type="InterPro" id="IPR051242">
    <property type="entry name" value="WD-EF-hand_domain"/>
</dbReference>
<dbReference type="InterPro" id="IPR020472">
    <property type="entry name" value="WD40_PAC1"/>
</dbReference>
<protein>
    <recommendedName>
        <fullName evidence="7">EF-hand domain-containing protein</fullName>
    </recommendedName>
</protein>
<name>A0A3P8YMM5_ESOLU</name>
<keyword evidence="9" id="KW-1185">Reference proteome</keyword>
<dbReference type="Proteomes" id="UP000265140">
    <property type="component" value="Chromosome 5"/>
</dbReference>
<keyword evidence="4" id="KW-0106">Calcium</keyword>
<dbReference type="SUPFAM" id="SSF47473">
    <property type="entry name" value="EF-hand"/>
    <property type="match status" value="1"/>
</dbReference>
<reference evidence="8" key="2">
    <citation type="submission" date="2020-02" db="EMBL/GenBank/DDBJ databases">
        <title>Esox lucius (northern pike) genome, fEsoLuc1, primary haplotype.</title>
        <authorList>
            <person name="Myers G."/>
            <person name="Karagic N."/>
            <person name="Meyer A."/>
            <person name="Pippel M."/>
            <person name="Reichard M."/>
            <person name="Winkler S."/>
            <person name="Tracey A."/>
            <person name="Sims Y."/>
            <person name="Howe K."/>
            <person name="Rhie A."/>
            <person name="Formenti G."/>
            <person name="Durbin R."/>
            <person name="Fedrigo O."/>
            <person name="Jarvis E.D."/>
        </authorList>
    </citation>
    <scope>NUCLEOTIDE SEQUENCE [LARGE SCALE GENOMIC DNA]</scope>
</reference>
<evidence type="ECO:0000256" key="6">
    <source>
        <dbReference type="SAM" id="MobiDB-lite"/>
    </source>
</evidence>
<reference evidence="9" key="1">
    <citation type="journal article" date="2014" name="PLoS ONE">
        <title>The genome and linkage map of the northern pike (Esox lucius): conserved synteny revealed between the salmonid sister group and the Neoteleostei.</title>
        <authorList>
            <person name="Rondeau E.B."/>
            <person name="Minkley D.R."/>
            <person name="Leong J.S."/>
            <person name="Messmer A.M."/>
            <person name="Jantzen J.R."/>
            <person name="von Schalburg K.R."/>
            <person name="Lemon C."/>
            <person name="Bird N.H."/>
            <person name="Koop B.F."/>
        </authorList>
    </citation>
    <scope>NUCLEOTIDE SEQUENCE</scope>
</reference>
<dbReference type="Pfam" id="PF00400">
    <property type="entry name" value="WD40"/>
    <property type="match status" value="5"/>
</dbReference>
<feature type="repeat" description="WD" evidence="5">
    <location>
        <begin position="411"/>
        <end position="452"/>
    </location>
</feature>
<dbReference type="OMA" id="GPQRIFF"/>
<reference evidence="8" key="3">
    <citation type="submission" date="2025-08" db="UniProtKB">
        <authorList>
            <consortium name="Ensembl"/>
        </authorList>
    </citation>
    <scope>IDENTIFICATION</scope>
</reference>
<feature type="domain" description="EF-hand" evidence="7">
    <location>
        <begin position="90"/>
        <end position="125"/>
    </location>
</feature>
<feature type="repeat" description="WD" evidence="5">
    <location>
        <begin position="375"/>
        <end position="400"/>
    </location>
</feature>
<dbReference type="InterPro" id="IPR019775">
    <property type="entry name" value="WD40_repeat_CS"/>
</dbReference>
<dbReference type="PANTHER" id="PTHR44324">
    <property type="entry name" value="WD40 REPEAT DOMAIN 95"/>
    <property type="match status" value="1"/>
</dbReference>
<dbReference type="Ensembl" id="ENSELUT00000026972.3">
    <property type="protein sequence ID" value="ENSELUP00000017397.3"/>
    <property type="gene ID" value="ENSELUG00000017106.3"/>
</dbReference>
<keyword evidence="2" id="KW-0479">Metal-binding</keyword>
<dbReference type="PROSITE" id="PS00678">
    <property type="entry name" value="WD_REPEATS_1"/>
    <property type="match status" value="1"/>
</dbReference>
<dbReference type="PANTHER" id="PTHR44324:SF3">
    <property type="entry name" value="WD REPEAT-CONTAINING PROTEIN 49-LIKE"/>
    <property type="match status" value="1"/>
</dbReference>
<sequence length="1018" mass="113572">MCTVGANTGPWEVYEKETPSSSSCESGHNACLLEELKLEHLRLLKDKFTHHTFSDRGSRRSWRAARKQGGRGMSLEDFQKALCDVIGPESHRGWMERVFNEIDISCDGYVEWEELSNYLLQQCREREHSSRLRDALLDTEPLIRHCSYNKQEPTIRVVAVPHPPPLRYISVSKVGLLTVWDSQLHIHKTLELSGDPAEEGVNRRKFKGWATDAVYLPNIHKVVVATSSRDLHFVDVSTACCFEDVHLYGFTNVPTTLSSWHDPESPGQCSLLLCGDERGGVHLLRFLKPHTVLFECPFSDDNGPQRIYMKDIGDHSRLVSYQHIPAVHQEPINRILYEAHTDFIMTSSGSDASSVVIMSTSPRRTPIVWKINKGVTCFDFSRSLNLLVTGGLDPAVKLWNRFITAWPVAVLSGHSTTVLDVVIYQPLRQVFSYSKDAELRVWDISSHSCLRTVHLQFACLHPGRTPVHGNFPFLLVAPPFPSQTPPHILVSCRDYLARLELEVGGGEGRRIQWPAGPVSCVLYNPTLKQVTGGFDDSSVSVWDVETGTLCLKISSAHGEEPITCMTLIGSSHRRLVTGARNGTIKVWNLLNGHNLHKLEPVSNSEITGITCLHDNKLLVVGWSRKVAQYDITGDKDVFVRADMSWKSGQQHRADILAIDHCPALGIVATGSHDGEVIVWTLDTQRPLVHLQRDTCSLAVAPVDVLYFLQRRVGVRHTPLLLSSEAGGIYWWSITGDTHPQGQFYAPCREEQCVLGLSSDLENSILVTADTAGSIQVWDISQYLLSIPHEPHSSRPPLLHSWGAHEGAVVSVEVQVYTEMLFFVSGSVDGTIKLWTGEGGLVGTFGQEPHWKLGDPSSYHIYSDQQNDMMAEEKEGREERSESERVRTSDLVSRGSPEECHFEGPVEAEEAPSPENQTEPVGPQESLAPGQTQHSKLYGSVQRKMALRRGRRQAFGDIDVNRIFPIGRVCMPFQALAVQDCQDVFLPKDLPMSPQMQRQTLSCVSEAGLSSLQLSINSL</sequence>
<evidence type="ECO:0000313" key="8">
    <source>
        <dbReference type="Ensembl" id="ENSELUP00000017397.3"/>
    </source>
</evidence>
<dbReference type="AlphaFoldDB" id="A0A3P8YMM5"/>
<keyword evidence="3" id="KW-0677">Repeat</keyword>
<dbReference type="InParanoid" id="A0A3P8YMM5"/>
<dbReference type="STRING" id="8010.ENSELUP00000017397"/>
<dbReference type="GeneID" id="105005817"/>
<feature type="compositionally biased region" description="Basic and acidic residues" evidence="6">
    <location>
        <begin position="870"/>
        <end position="887"/>
    </location>
</feature>
<feature type="region of interest" description="Disordered" evidence="6">
    <location>
        <begin position="866"/>
        <end position="935"/>
    </location>
</feature>
<organism evidence="8 9">
    <name type="scientific">Esox lucius</name>
    <name type="common">Northern pike</name>
    <dbReference type="NCBI Taxonomy" id="8010"/>
    <lineage>
        <taxon>Eukaryota</taxon>
        <taxon>Metazoa</taxon>
        <taxon>Chordata</taxon>
        <taxon>Craniata</taxon>
        <taxon>Vertebrata</taxon>
        <taxon>Euteleostomi</taxon>
        <taxon>Actinopterygii</taxon>
        <taxon>Neopterygii</taxon>
        <taxon>Teleostei</taxon>
        <taxon>Protacanthopterygii</taxon>
        <taxon>Esociformes</taxon>
        <taxon>Esocidae</taxon>
        <taxon>Esox</taxon>
    </lineage>
</organism>
<evidence type="ECO:0000313" key="9">
    <source>
        <dbReference type="Proteomes" id="UP000265140"/>
    </source>
</evidence>
<dbReference type="PROSITE" id="PS50294">
    <property type="entry name" value="WD_REPEATS_REGION"/>
    <property type="match status" value="1"/>
</dbReference>
<feature type="repeat" description="WD" evidence="5">
    <location>
        <begin position="648"/>
        <end position="689"/>
    </location>
</feature>
<dbReference type="PROSITE" id="PS50082">
    <property type="entry name" value="WD_REPEATS_2"/>
    <property type="match status" value="5"/>
</dbReference>
<dbReference type="PROSITE" id="PS00018">
    <property type="entry name" value="EF_HAND_1"/>
    <property type="match status" value="1"/>
</dbReference>
<dbReference type="SMART" id="SM00320">
    <property type="entry name" value="WD40"/>
    <property type="match status" value="8"/>
</dbReference>
<dbReference type="Gene3D" id="2.130.10.10">
    <property type="entry name" value="YVTN repeat-like/Quinoprotein amine dehydrogenase"/>
    <property type="match status" value="3"/>
</dbReference>
<reference evidence="8" key="4">
    <citation type="submission" date="2025-09" db="UniProtKB">
        <authorList>
            <consortium name="Ensembl"/>
        </authorList>
    </citation>
    <scope>IDENTIFICATION</scope>
</reference>
<dbReference type="SUPFAM" id="SSF50978">
    <property type="entry name" value="WD40 repeat-like"/>
    <property type="match status" value="3"/>
</dbReference>
<dbReference type="RefSeq" id="XP_034148129.1">
    <property type="nucleotide sequence ID" value="XM_034292238.1"/>
</dbReference>
<evidence type="ECO:0000256" key="5">
    <source>
        <dbReference type="PROSITE-ProRule" id="PRU00221"/>
    </source>
</evidence>
<dbReference type="Bgee" id="ENSELUG00000017106">
    <property type="expression patterns" value="Expressed in mesonephros and 3 other cell types or tissues"/>
</dbReference>
<dbReference type="InterPro" id="IPR001680">
    <property type="entry name" value="WD40_rpt"/>
</dbReference>
<evidence type="ECO:0000259" key="7">
    <source>
        <dbReference type="PROSITE" id="PS50222"/>
    </source>
</evidence>
<dbReference type="InterPro" id="IPR018247">
    <property type="entry name" value="EF_Hand_1_Ca_BS"/>
</dbReference>
<dbReference type="PROSITE" id="PS50222">
    <property type="entry name" value="EF_HAND_2"/>
    <property type="match status" value="1"/>
</dbReference>
<proteinExistence type="predicted"/>
<dbReference type="InterPro" id="IPR036322">
    <property type="entry name" value="WD40_repeat_dom_sf"/>
</dbReference>
<feature type="repeat" description="WD" evidence="5">
    <location>
        <begin position="575"/>
        <end position="597"/>
    </location>
</feature>
<dbReference type="GO" id="GO:0005509">
    <property type="term" value="F:calcium ion binding"/>
    <property type="evidence" value="ECO:0007669"/>
    <property type="project" value="InterPro"/>
</dbReference>
<evidence type="ECO:0000256" key="2">
    <source>
        <dbReference type="ARBA" id="ARBA00022723"/>
    </source>
</evidence>
<keyword evidence="1 5" id="KW-0853">WD repeat</keyword>
<evidence type="ECO:0000256" key="3">
    <source>
        <dbReference type="ARBA" id="ARBA00022737"/>
    </source>
</evidence>
<accession>A0A3P8YMM5</accession>
<feature type="repeat" description="WD" evidence="5">
    <location>
        <begin position="511"/>
        <end position="552"/>
    </location>
</feature>
<evidence type="ECO:0000256" key="4">
    <source>
        <dbReference type="ARBA" id="ARBA00022837"/>
    </source>
</evidence>
<dbReference type="GeneTree" id="ENSGT00940000166249"/>
<evidence type="ECO:0000256" key="1">
    <source>
        <dbReference type="ARBA" id="ARBA00022574"/>
    </source>
</evidence>
<dbReference type="InterPro" id="IPR011992">
    <property type="entry name" value="EF-hand-dom_pair"/>
</dbReference>
<dbReference type="InterPro" id="IPR002048">
    <property type="entry name" value="EF_hand_dom"/>
</dbReference>
<dbReference type="InterPro" id="IPR015943">
    <property type="entry name" value="WD40/YVTN_repeat-like_dom_sf"/>
</dbReference>
<dbReference type="PRINTS" id="PR00320">
    <property type="entry name" value="GPROTEINBRPT"/>
</dbReference>